<feature type="compositionally biased region" description="Low complexity" evidence="1">
    <location>
        <begin position="628"/>
        <end position="654"/>
    </location>
</feature>
<feature type="region of interest" description="Disordered" evidence="1">
    <location>
        <begin position="623"/>
        <end position="654"/>
    </location>
</feature>
<dbReference type="AlphaFoldDB" id="A0A9P6LS63"/>
<protein>
    <recommendedName>
        <fullName evidence="2">PX domain-containing protein</fullName>
    </recommendedName>
</protein>
<feature type="compositionally biased region" description="Polar residues" evidence="1">
    <location>
        <begin position="455"/>
        <end position="471"/>
    </location>
</feature>
<feature type="compositionally biased region" description="Acidic residues" evidence="1">
    <location>
        <begin position="537"/>
        <end position="547"/>
    </location>
</feature>
<dbReference type="InterPro" id="IPR036871">
    <property type="entry name" value="PX_dom_sf"/>
</dbReference>
<feature type="compositionally biased region" description="Basic residues" evidence="1">
    <location>
        <begin position="573"/>
        <end position="596"/>
    </location>
</feature>
<dbReference type="GO" id="GO:0035091">
    <property type="term" value="F:phosphatidylinositol binding"/>
    <property type="evidence" value="ECO:0007669"/>
    <property type="project" value="InterPro"/>
</dbReference>
<keyword evidence="4" id="KW-1185">Reference proteome</keyword>
<dbReference type="PROSITE" id="PS50195">
    <property type="entry name" value="PX"/>
    <property type="match status" value="1"/>
</dbReference>
<evidence type="ECO:0000259" key="2">
    <source>
        <dbReference type="PROSITE" id="PS50195"/>
    </source>
</evidence>
<evidence type="ECO:0000313" key="4">
    <source>
        <dbReference type="Proteomes" id="UP000749646"/>
    </source>
</evidence>
<reference evidence="3" key="1">
    <citation type="journal article" date="2020" name="Fungal Divers.">
        <title>Resolving the Mortierellaceae phylogeny through synthesis of multi-gene phylogenetics and phylogenomics.</title>
        <authorList>
            <person name="Vandepol N."/>
            <person name="Liber J."/>
            <person name="Desiro A."/>
            <person name="Na H."/>
            <person name="Kennedy M."/>
            <person name="Barry K."/>
            <person name="Grigoriev I.V."/>
            <person name="Miller A.N."/>
            <person name="O'Donnell K."/>
            <person name="Stajich J.E."/>
            <person name="Bonito G."/>
        </authorList>
    </citation>
    <scope>NUCLEOTIDE SEQUENCE</scope>
    <source>
        <strain evidence="3">MES-2147</strain>
    </source>
</reference>
<gene>
    <name evidence="3" type="ORF">BGZ65_002455</name>
</gene>
<dbReference type="OrthoDB" id="10254720at2759"/>
<dbReference type="Proteomes" id="UP000749646">
    <property type="component" value="Unassembled WGS sequence"/>
</dbReference>
<name>A0A9P6LS63_9FUNG</name>
<dbReference type="Pfam" id="PF00787">
    <property type="entry name" value="PX"/>
    <property type="match status" value="1"/>
</dbReference>
<dbReference type="PANTHER" id="PTHR10555">
    <property type="entry name" value="SORTING NEXIN"/>
    <property type="match status" value="1"/>
</dbReference>
<dbReference type="PANTHER" id="PTHR10555:SF170">
    <property type="entry name" value="FI18122P1"/>
    <property type="match status" value="1"/>
</dbReference>
<feature type="compositionally biased region" description="Polar residues" evidence="1">
    <location>
        <begin position="198"/>
        <end position="210"/>
    </location>
</feature>
<feature type="region of interest" description="Disordered" evidence="1">
    <location>
        <begin position="198"/>
        <end position="228"/>
    </location>
</feature>
<feature type="compositionally biased region" description="Low complexity" evidence="1">
    <location>
        <begin position="415"/>
        <end position="443"/>
    </location>
</feature>
<feature type="compositionally biased region" description="Polar residues" evidence="1">
    <location>
        <begin position="371"/>
        <end position="380"/>
    </location>
</feature>
<feature type="region of interest" description="Disordered" evidence="1">
    <location>
        <begin position="880"/>
        <end position="922"/>
    </location>
</feature>
<evidence type="ECO:0000313" key="3">
    <source>
        <dbReference type="EMBL" id="KAF9936385.1"/>
    </source>
</evidence>
<organism evidence="3 4">
    <name type="scientific">Modicella reniformis</name>
    <dbReference type="NCBI Taxonomy" id="1440133"/>
    <lineage>
        <taxon>Eukaryota</taxon>
        <taxon>Fungi</taxon>
        <taxon>Fungi incertae sedis</taxon>
        <taxon>Mucoromycota</taxon>
        <taxon>Mortierellomycotina</taxon>
        <taxon>Mortierellomycetes</taxon>
        <taxon>Mortierellales</taxon>
        <taxon>Mortierellaceae</taxon>
        <taxon>Modicella</taxon>
    </lineage>
</organism>
<feature type="region of interest" description="Disordered" evidence="1">
    <location>
        <begin position="370"/>
        <end position="396"/>
    </location>
</feature>
<evidence type="ECO:0000256" key="1">
    <source>
        <dbReference type="SAM" id="MobiDB-lite"/>
    </source>
</evidence>
<accession>A0A9P6LS63</accession>
<dbReference type="EMBL" id="JAAAHW010009779">
    <property type="protein sequence ID" value="KAF9936385.1"/>
    <property type="molecule type" value="Genomic_DNA"/>
</dbReference>
<feature type="compositionally biased region" description="Low complexity" evidence="1">
    <location>
        <begin position="894"/>
        <end position="906"/>
    </location>
</feature>
<feature type="region of interest" description="Disordered" evidence="1">
    <location>
        <begin position="319"/>
        <end position="353"/>
    </location>
</feature>
<feature type="region of interest" description="Disordered" evidence="1">
    <location>
        <begin position="813"/>
        <end position="855"/>
    </location>
</feature>
<feature type="region of interest" description="Disordered" evidence="1">
    <location>
        <begin position="129"/>
        <end position="151"/>
    </location>
</feature>
<sequence length="1008" mass="108335">MGSDLRTSARDLLALAQKVSTVLQRHSDKLLGEIEDSQDSLASEEEALRSEQCQEALEVRRQVWESSKLLQSALNHVEDIEDEDEPRILHDSIEALQVHVRKGLKNMSDAESKGREHSDTGAEETIASRLEASQSSSGMTAQKTVGQATSGPSSLLGSMNRHPLGLFSTSPKFTARSPFSSLPSPCFTPIKTAISSNESAAVETSPSSQALKPLKTPKAPVPIASRKQPVKSTVIALDEGPLSIPITPTGFAPEARTHSDQDSADTVSLASSVASSVATFSTALTTLPNVPASSPAKTNTASTPTIDFLSSKQTNAEEGMALKKPDPPLGPPQRRRVPRGLFSSTSTSGLDPVWASGLDHDEFDSNFIDHTMSQGFSEGSTAHGRTEYSDGGPSTLEAVDVETSGITSPQLSVYSSGGSPPQSSSSRPQSPHSSLTSTFSSPSACGTKSPELPSLQRSQPKPSPIQTTSLHSPLRANVDGAKSGALGGDGEEEISQLARDLERAMNPTPTEPVPQLYFLQGKGLLQRIPSHVSMDDGLLDEDDDDQQSEGLDTNDAQESQLDGSDMSHGNGYLRRRGSGSRRRFKISRSRSRNRSKGRQEGRSKQSLTPIEVGYPAALTSSEWPFDWSPPRGRSMVSSSSVQRQQNQALSSSSYSTLSQEWQSKAGPRLPFAESVTIENPNRVGKGIGSFTIYSISLKLCDPTKAILEPSYISGRRRGDIFMEEQSRGSSEQHAGHAPEDSNTTINTLHRNINNQHSEEGIETTDEDMSAEHHRAHLSRVPSKALIMMTGSFSVPELDSTVDRQMQDELFPRLSIESTSSAPCASSPHPRGSGSSANVATIPGDDDPSSTNTTERIIHVRKRYSDFVTLRAQLVDILKRSSRSGGRGRQPPLSQPASRSYAASSSAPGTVNGPPHSHGARNSEAFNDEEGIEDNDVATGSHSRTTTSGTSTASTAVLCRSILRGIPKLPPKKVVGKFRPAFVEKRRRELEYFLEWVVAHPVIGDCPVV</sequence>
<feature type="region of interest" description="Disordered" evidence="1">
    <location>
        <begin position="408"/>
        <end position="490"/>
    </location>
</feature>
<feature type="compositionally biased region" description="Polar residues" evidence="1">
    <location>
        <begin position="131"/>
        <end position="151"/>
    </location>
</feature>
<dbReference type="InterPro" id="IPR001683">
    <property type="entry name" value="PX_dom"/>
</dbReference>
<dbReference type="GO" id="GO:0005768">
    <property type="term" value="C:endosome"/>
    <property type="evidence" value="ECO:0007669"/>
    <property type="project" value="TreeGrafter"/>
</dbReference>
<comment type="caution">
    <text evidence="3">The sequence shown here is derived from an EMBL/GenBank/DDBJ whole genome shotgun (WGS) entry which is preliminary data.</text>
</comment>
<proteinExistence type="predicted"/>
<feature type="non-terminal residue" evidence="3">
    <location>
        <position position="1008"/>
    </location>
</feature>
<dbReference type="Gene3D" id="3.30.1520.10">
    <property type="entry name" value="Phox-like domain"/>
    <property type="match status" value="1"/>
</dbReference>
<dbReference type="SUPFAM" id="SSF64268">
    <property type="entry name" value="PX domain"/>
    <property type="match status" value="1"/>
</dbReference>
<feature type="region of interest" description="Disordered" evidence="1">
    <location>
        <begin position="534"/>
        <end position="611"/>
    </location>
</feature>
<feature type="domain" description="PX" evidence="2">
    <location>
        <begin position="791"/>
        <end position="1008"/>
    </location>
</feature>